<keyword evidence="2" id="KW-1185">Reference proteome</keyword>
<dbReference type="AlphaFoldDB" id="A0A7W5JVQ3"/>
<organism evidence="1 2">
    <name type="scientific">Microlunatus antarcticus</name>
    <dbReference type="NCBI Taxonomy" id="53388"/>
    <lineage>
        <taxon>Bacteria</taxon>
        <taxon>Bacillati</taxon>
        <taxon>Actinomycetota</taxon>
        <taxon>Actinomycetes</taxon>
        <taxon>Propionibacteriales</taxon>
        <taxon>Propionibacteriaceae</taxon>
        <taxon>Microlunatus</taxon>
    </lineage>
</organism>
<dbReference type="EMBL" id="JACHZG010000001">
    <property type="protein sequence ID" value="MBB3327123.1"/>
    <property type="molecule type" value="Genomic_DNA"/>
</dbReference>
<proteinExistence type="predicted"/>
<name>A0A7W5JVQ3_9ACTN</name>
<dbReference type="RefSeq" id="WP_183338121.1">
    <property type="nucleotide sequence ID" value="NZ_JACHZG010000001.1"/>
</dbReference>
<evidence type="ECO:0000313" key="1">
    <source>
        <dbReference type="EMBL" id="MBB3327123.1"/>
    </source>
</evidence>
<gene>
    <name evidence="1" type="ORF">FHX39_002067</name>
</gene>
<dbReference type="Proteomes" id="UP000565572">
    <property type="component" value="Unassembled WGS sequence"/>
</dbReference>
<comment type="caution">
    <text evidence="1">The sequence shown here is derived from an EMBL/GenBank/DDBJ whole genome shotgun (WGS) entry which is preliminary data.</text>
</comment>
<sequence>MTPGEPLISTITLAELSSGTLVATADRALRQAVLQQAEPVPSHTCNPDDFRGMDGLVVHEVPHPDHERRL</sequence>
<reference evidence="1 2" key="1">
    <citation type="submission" date="2020-08" db="EMBL/GenBank/DDBJ databases">
        <title>Sequencing the genomes of 1000 actinobacteria strains.</title>
        <authorList>
            <person name="Klenk H.-P."/>
        </authorList>
    </citation>
    <scope>NUCLEOTIDE SEQUENCE [LARGE SCALE GENOMIC DNA]</scope>
    <source>
        <strain evidence="1 2">DSM 11053</strain>
    </source>
</reference>
<evidence type="ECO:0000313" key="2">
    <source>
        <dbReference type="Proteomes" id="UP000565572"/>
    </source>
</evidence>
<protein>
    <submittedName>
        <fullName evidence="1">Uncharacterized protein</fullName>
    </submittedName>
</protein>
<accession>A0A7W5JVQ3</accession>